<name>A0AAV4IWT5_9GAST</name>
<feature type="region of interest" description="Disordered" evidence="1">
    <location>
        <begin position="1"/>
        <end position="21"/>
    </location>
</feature>
<accession>A0AAV4IWT5</accession>
<keyword evidence="2" id="KW-0812">Transmembrane</keyword>
<dbReference type="AlphaFoldDB" id="A0AAV4IWT5"/>
<protein>
    <submittedName>
        <fullName evidence="3">Uncharacterized protein</fullName>
    </submittedName>
</protein>
<keyword evidence="4" id="KW-1185">Reference proteome</keyword>
<evidence type="ECO:0000256" key="1">
    <source>
        <dbReference type="SAM" id="MobiDB-lite"/>
    </source>
</evidence>
<gene>
    <name evidence="3" type="ORF">ElyMa_001439200</name>
</gene>
<sequence length="90" mass="9852">MASKPDPLTSATGGPKTPAGTSLSCLFTWLGTRGDYSSIERRDKALTGWRRYFSSVTKEGRVNIVIGTYLAATIAGVIVWRNYSAKKHEK</sequence>
<organism evidence="3 4">
    <name type="scientific">Elysia marginata</name>
    <dbReference type="NCBI Taxonomy" id="1093978"/>
    <lineage>
        <taxon>Eukaryota</taxon>
        <taxon>Metazoa</taxon>
        <taxon>Spiralia</taxon>
        <taxon>Lophotrochozoa</taxon>
        <taxon>Mollusca</taxon>
        <taxon>Gastropoda</taxon>
        <taxon>Heterobranchia</taxon>
        <taxon>Euthyneura</taxon>
        <taxon>Panpulmonata</taxon>
        <taxon>Sacoglossa</taxon>
        <taxon>Placobranchoidea</taxon>
        <taxon>Plakobranchidae</taxon>
        <taxon>Elysia</taxon>
    </lineage>
</organism>
<evidence type="ECO:0000256" key="2">
    <source>
        <dbReference type="SAM" id="Phobius"/>
    </source>
</evidence>
<reference evidence="3 4" key="1">
    <citation type="journal article" date="2021" name="Elife">
        <title>Chloroplast acquisition without the gene transfer in kleptoplastic sea slugs, Plakobranchus ocellatus.</title>
        <authorList>
            <person name="Maeda T."/>
            <person name="Takahashi S."/>
            <person name="Yoshida T."/>
            <person name="Shimamura S."/>
            <person name="Takaki Y."/>
            <person name="Nagai Y."/>
            <person name="Toyoda A."/>
            <person name="Suzuki Y."/>
            <person name="Arimoto A."/>
            <person name="Ishii H."/>
            <person name="Satoh N."/>
            <person name="Nishiyama T."/>
            <person name="Hasebe M."/>
            <person name="Maruyama T."/>
            <person name="Minagawa J."/>
            <person name="Obokata J."/>
            <person name="Shigenobu S."/>
        </authorList>
    </citation>
    <scope>NUCLEOTIDE SEQUENCE [LARGE SCALE GENOMIC DNA]</scope>
</reference>
<dbReference type="InterPro" id="IPR009125">
    <property type="entry name" value="ATPMK"/>
</dbReference>
<keyword evidence="2" id="KW-1133">Transmembrane helix</keyword>
<proteinExistence type="predicted"/>
<feature type="transmembrane region" description="Helical" evidence="2">
    <location>
        <begin position="62"/>
        <end position="80"/>
    </location>
</feature>
<comment type="caution">
    <text evidence="3">The sequence shown here is derived from an EMBL/GenBank/DDBJ whole genome shotgun (WGS) entry which is preliminary data.</text>
</comment>
<dbReference type="EMBL" id="BMAT01002824">
    <property type="protein sequence ID" value="GFS15029.1"/>
    <property type="molecule type" value="Genomic_DNA"/>
</dbReference>
<keyword evidence="2" id="KW-0472">Membrane</keyword>
<evidence type="ECO:0000313" key="4">
    <source>
        <dbReference type="Proteomes" id="UP000762676"/>
    </source>
</evidence>
<dbReference type="Proteomes" id="UP000762676">
    <property type="component" value="Unassembled WGS sequence"/>
</dbReference>
<evidence type="ECO:0000313" key="3">
    <source>
        <dbReference type="EMBL" id="GFS15029.1"/>
    </source>
</evidence>
<dbReference type="Pfam" id="PF14960">
    <property type="entry name" value="ATP_synth_reg"/>
    <property type="match status" value="1"/>
</dbReference>